<dbReference type="SUPFAM" id="SSF51445">
    <property type="entry name" value="(Trans)glycosidases"/>
    <property type="match status" value="1"/>
</dbReference>
<comment type="catalytic activity">
    <reaction evidence="1">
        <text>Hydrolysis of terminal, non-reducing beta-D-glucosyl residues with release of beta-D-glucose.</text>
        <dbReference type="EC" id="3.2.1.21"/>
    </reaction>
</comment>
<evidence type="ECO:0000256" key="1">
    <source>
        <dbReference type="ARBA" id="ARBA00000448"/>
    </source>
</evidence>
<evidence type="ECO:0000256" key="17">
    <source>
        <dbReference type="ARBA" id="ARBA00041808"/>
    </source>
</evidence>
<dbReference type="Pfam" id="PF01915">
    <property type="entry name" value="Glyco_hydro_3_C"/>
    <property type="match status" value="1"/>
</dbReference>
<keyword evidence="11" id="KW-0326">Glycosidase</keyword>
<keyword evidence="10" id="KW-0119">Carbohydrate metabolism</keyword>
<dbReference type="InterPro" id="IPR050288">
    <property type="entry name" value="Cellulose_deg_GH3"/>
</dbReference>
<keyword evidence="25" id="KW-1185">Reference proteome</keyword>
<dbReference type="InterPro" id="IPR001764">
    <property type="entry name" value="Glyco_hydro_3_N"/>
</dbReference>
<keyword evidence="9" id="KW-0325">Glycoprotein</keyword>
<feature type="signal peptide" evidence="22">
    <location>
        <begin position="1"/>
        <end position="18"/>
    </location>
</feature>
<dbReference type="Pfam" id="PF14310">
    <property type="entry name" value="Fn3-like"/>
    <property type="match status" value="1"/>
</dbReference>
<dbReference type="Gene3D" id="2.60.40.10">
    <property type="entry name" value="Immunoglobulins"/>
    <property type="match status" value="1"/>
</dbReference>
<comment type="function">
    <text evidence="13">Beta-glucosidases are one of a number of cellulolytic enzymes involved in the degradation of cellulosic biomass. Catalyzes the last step releasing glucose from the inhibitory cellobiose.</text>
</comment>
<dbReference type="GeneID" id="70133296"/>
<dbReference type="GO" id="GO:0005576">
    <property type="term" value="C:extracellular region"/>
    <property type="evidence" value="ECO:0007669"/>
    <property type="project" value="UniProtKB-SubCell"/>
</dbReference>
<evidence type="ECO:0000256" key="18">
    <source>
        <dbReference type="ARBA" id="ARBA00070030"/>
    </source>
</evidence>
<evidence type="ECO:0000256" key="12">
    <source>
        <dbReference type="ARBA" id="ARBA00023326"/>
    </source>
</evidence>
<accession>A0A9P8RJJ5</accession>
<dbReference type="Gene3D" id="3.20.20.300">
    <property type="entry name" value="Glycoside hydrolase, family 3, N-terminal domain"/>
    <property type="match status" value="1"/>
</dbReference>
<keyword evidence="6" id="KW-0964">Secreted</keyword>
<keyword evidence="8 24" id="KW-0378">Hydrolase</keyword>
<sequence length="779" mass="83745">MRVFDALTVVSTWQLALGSYISPRAENSWSEASSKAKDFVSKLTLTEKIGIVSGGYVSPAPACVGSIGPISRLDFLGLCFSDGPTGYARSEGVSVFPSGITIAATWDRDLSYRRAVALGEEFRAKGAHVFLGPSTGAMGRHARGGRNWEGFGPDPYLAGVFTNTSVIGIQSTGVQACSKHLVGNEQETQRTSTTDDNGTVTDAISANIDDRTLHELYLWPFANAVKAGTSSVMCSYNRLNGNYTCANSDLLTTFLKDELAFPGYVTSDWYATHGTDNFANAGLDMEQPGNVSALAGSAYFGDLLLESIHNSTVTEDRLDEMAKRVMTPYFRLGQDQNFPTIDPSNGAVFLTYQYGHVSPLFAYYPVVDARDVRGDHASLIRKIAAAGTVLLKNVNNTLPLKTASNVGVFGNGAGYPVDGSAFLDYGDEPEGSEYGTFDIGGGSGTVRHMNLVTPLEAVQSYVRSLGGRTQVILNNDILAEGLFKTIYPVPETCLVFLKAFATEGTDRASIDLSWNSTAVVEKTAAICPNTVVIIHGPGVVTMPWADNENVTAILSAHYPGEETGNSLVDVLWGATEPSGRLPYTIPRNISDYGPDIVESPATDGTWQADFDEGQLIDYRHFDADNVEPHFEFGFGLSYSSFEMGDGLTVDVTNNLSALADESIGTEPGGLIDLWTHVAQASVDVTNTGSNTASTVPQLYISFPQDTTPEGTPVKVLRGFSKVSLDAGETTTIQFELTRRELSFWDSDTKQWVIPQGDFTFSAGFSSRDIKSMVQTAVLA</sequence>
<dbReference type="InterPro" id="IPR036962">
    <property type="entry name" value="Glyco_hydro_3_N_sf"/>
</dbReference>
<comment type="subcellular location">
    <subcellularLocation>
        <location evidence="2">Secreted</location>
    </subcellularLocation>
</comment>
<dbReference type="FunFam" id="3.20.20.300:FF:000002">
    <property type="entry name" value="Probable beta-glucosidase"/>
    <property type="match status" value="1"/>
</dbReference>
<evidence type="ECO:0000256" key="15">
    <source>
        <dbReference type="ARBA" id="ARBA00041276"/>
    </source>
</evidence>
<comment type="similarity">
    <text evidence="4">Belongs to the glycosyl hydrolase 3 family.</text>
</comment>
<dbReference type="OrthoDB" id="416222at2759"/>
<evidence type="ECO:0000259" key="23">
    <source>
        <dbReference type="SMART" id="SM01217"/>
    </source>
</evidence>
<dbReference type="PANTHER" id="PTHR42715:SF12">
    <property type="entry name" value="BETA-GLUCOSIDASE G-RELATED"/>
    <property type="match status" value="1"/>
</dbReference>
<dbReference type="SMART" id="SM01217">
    <property type="entry name" value="Fn3_like"/>
    <property type="match status" value="1"/>
</dbReference>
<keyword evidence="7 22" id="KW-0732">Signal</keyword>
<evidence type="ECO:0000256" key="16">
    <source>
        <dbReference type="ARBA" id="ARBA00041601"/>
    </source>
</evidence>
<evidence type="ECO:0000256" key="9">
    <source>
        <dbReference type="ARBA" id="ARBA00023180"/>
    </source>
</evidence>
<keyword evidence="12" id="KW-0624">Polysaccharide degradation</keyword>
<dbReference type="InterPro" id="IPR002772">
    <property type="entry name" value="Glyco_hydro_3_C"/>
</dbReference>
<evidence type="ECO:0000313" key="24">
    <source>
        <dbReference type="EMBL" id="KAH6638593.1"/>
    </source>
</evidence>
<evidence type="ECO:0000256" key="3">
    <source>
        <dbReference type="ARBA" id="ARBA00004987"/>
    </source>
</evidence>
<reference evidence="24" key="1">
    <citation type="journal article" date="2021" name="Nat. Commun.">
        <title>Genetic determinants of endophytism in the Arabidopsis root mycobiome.</title>
        <authorList>
            <person name="Mesny F."/>
            <person name="Miyauchi S."/>
            <person name="Thiergart T."/>
            <person name="Pickel B."/>
            <person name="Atanasova L."/>
            <person name="Karlsson M."/>
            <person name="Huettel B."/>
            <person name="Barry K.W."/>
            <person name="Haridas S."/>
            <person name="Chen C."/>
            <person name="Bauer D."/>
            <person name="Andreopoulos W."/>
            <person name="Pangilinan J."/>
            <person name="LaButti K."/>
            <person name="Riley R."/>
            <person name="Lipzen A."/>
            <person name="Clum A."/>
            <person name="Drula E."/>
            <person name="Henrissat B."/>
            <person name="Kohler A."/>
            <person name="Grigoriev I.V."/>
            <person name="Martin F.M."/>
            <person name="Hacquard S."/>
        </authorList>
    </citation>
    <scope>NUCLEOTIDE SEQUENCE</scope>
    <source>
        <strain evidence="24">MPI-SDFR-AT-0073</strain>
    </source>
</reference>
<evidence type="ECO:0000256" key="14">
    <source>
        <dbReference type="ARBA" id="ARBA00039579"/>
    </source>
</evidence>
<dbReference type="GO" id="GO:0008422">
    <property type="term" value="F:beta-glucosidase activity"/>
    <property type="evidence" value="ECO:0007669"/>
    <property type="project" value="UniProtKB-EC"/>
</dbReference>
<evidence type="ECO:0000256" key="7">
    <source>
        <dbReference type="ARBA" id="ARBA00022729"/>
    </source>
</evidence>
<dbReference type="Gene3D" id="3.40.50.1700">
    <property type="entry name" value="Glycoside hydrolase family 3 C-terminal domain"/>
    <property type="match status" value="1"/>
</dbReference>
<evidence type="ECO:0000256" key="21">
    <source>
        <dbReference type="ARBA" id="ARBA00083611"/>
    </source>
</evidence>
<dbReference type="Proteomes" id="UP000758603">
    <property type="component" value="Unassembled WGS sequence"/>
</dbReference>
<dbReference type="AlphaFoldDB" id="A0A9P8RJJ5"/>
<gene>
    <name evidence="24" type="ORF">BKA67DRAFT_588915</name>
</gene>
<dbReference type="InterPro" id="IPR036881">
    <property type="entry name" value="Glyco_hydro_3_C_sf"/>
</dbReference>
<evidence type="ECO:0000256" key="8">
    <source>
        <dbReference type="ARBA" id="ARBA00022801"/>
    </source>
</evidence>
<dbReference type="EMBL" id="JAGPXC010000015">
    <property type="protein sequence ID" value="KAH6638593.1"/>
    <property type="molecule type" value="Genomic_DNA"/>
</dbReference>
<evidence type="ECO:0000256" key="13">
    <source>
        <dbReference type="ARBA" id="ARBA00024983"/>
    </source>
</evidence>
<evidence type="ECO:0000256" key="22">
    <source>
        <dbReference type="SAM" id="SignalP"/>
    </source>
</evidence>
<dbReference type="SUPFAM" id="SSF52279">
    <property type="entry name" value="Beta-D-glucan exohydrolase, C-terminal domain"/>
    <property type="match status" value="1"/>
</dbReference>
<dbReference type="RefSeq" id="XP_045950865.1">
    <property type="nucleotide sequence ID" value="XM_046104405.1"/>
</dbReference>
<evidence type="ECO:0000256" key="6">
    <source>
        <dbReference type="ARBA" id="ARBA00022525"/>
    </source>
</evidence>
<evidence type="ECO:0000256" key="11">
    <source>
        <dbReference type="ARBA" id="ARBA00023295"/>
    </source>
</evidence>
<dbReference type="InterPro" id="IPR017853">
    <property type="entry name" value="GH"/>
</dbReference>
<evidence type="ECO:0000256" key="5">
    <source>
        <dbReference type="ARBA" id="ARBA00012744"/>
    </source>
</evidence>
<dbReference type="EC" id="3.2.1.21" evidence="5"/>
<dbReference type="Pfam" id="PF00933">
    <property type="entry name" value="Glyco_hydro_3"/>
    <property type="match status" value="1"/>
</dbReference>
<evidence type="ECO:0000256" key="2">
    <source>
        <dbReference type="ARBA" id="ARBA00004613"/>
    </source>
</evidence>
<comment type="pathway">
    <text evidence="3">Glycan metabolism; cellulose degradation.</text>
</comment>
<organism evidence="24 25">
    <name type="scientific">Truncatella angustata</name>
    <dbReference type="NCBI Taxonomy" id="152316"/>
    <lineage>
        <taxon>Eukaryota</taxon>
        <taxon>Fungi</taxon>
        <taxon>Dikarya</taxon>
        <taxon>Ascomycota</taxon>
        <taxon>Pezizomycotina</taxon>
        <taxon>Sordariomycetes</taxon>
        <taxon>Xylariomycetidae</taxon>
        <taxon>Amphisphaeriales</taxon>
        <taxon>Sporocadaceae</taxon>
        <taxon>Truncatella</taxon>
    </lineage>
</organism>
<evidence type="ECO:0000256" key="10">
    <source>
        <dbReference type="ARBA" id="ARBA00023277"/>
    </source>
</evidence>
<evidence type="ECO:0000256" key="4">
    <source>
        <dbReference type="ARBA" id="ARBA00005336"/>
    </source>
</evidence>
<dbReference type="PRINTS" id="PR00133">
    <property type="entry name" value="GLHYDRLASE3"/>
</dbReference>
<comment type="caution">
    <text evidence="24">The sequence shown here is derived from an EMBL/GenBank/DDBJ whole genome shotgun (WGS) entry which is preliminary data.</text>
</comment>
<name>A0A9P8RJJ5_9PEZI</name>
<dbReference type="GO" id="GO:0009251">
    <property type="term" value="P:glucan catabolic process"/>
    <property type="evidence" value="ECO:0007669"/>
    <property type="project" value="TreeGrafter"/>
</dbReference>
<dbReference type="InterPro" id="IPR026891">
    <property type="entry name" value="Fn3-like"/>
</dbReference>
<feature type="domain" description="Fibronectin type III-like" evidence="23">
    <location>
        <begin position="694"/>
        <end position="766"/>
    </location>
</feature>
<evidence type="ECO:0000313" key="25">
    <source>
        <dbReference type="Proteomes" id="UP000758603"/>
    </source>
</evidence>
<protein>
    <recommendedName>
        <fullName evidence="18">Beta-glucosidase cel3A</fullName>
        <ecNumber evidence="5">3.2.1.21</ecNumber>
    </recommendedName>
    <alternativeName>
        <fullName evidence="15">Beta-D-glucoside glucohydrolase G</fullName>
    </alternativeName>
    <alternativeName>
        <fullName evidence="19">Beta-D-glucoside glucohydrolase cel3A</fullName>
    </alternativeName>
    <alternativeName>
        <fullName evidence="16">Cellobiase G</fullName>
    </alternativeName>
    <alternativeName>
        <fullName evidence="21">Cellobiase cel3A</fullName>
    </alternativeName>
    <alternativeName>
        <fullName evidence="17">Gentiobiase G</fullName>
    </alternativeName>
    <alternativeName>
        <fullName evidence="20">Gentiobiase cel3A</fullName>
    </alternativeName>
    <alternativeName>
        <fullName evidence="14">Probable beta-glucosidase G</fullName>
    </alternativeName>
</protein>
<dbReference type="PANTHER" id="PTHR42715">
    <property type="entry name" value="BETA-GLUCOSIDASE"/>
    <property type="match status" value="1"/>
</dbReference>
<dbReference type="InterPro" id="IPR013783">
    <property type="entry name" value="Ig-like_fold"/>
</dbReference>
<proteinExistence type="inferred from homology"/>
<evidence type="ECO:0000256" key="20">
    <source>
        <dbReference type="ARBA" id="ARBA00083231"/>
    </source>
</evidence>
<feature type="chain" id="PRO_5040113309" description="Beta-glucosidase cel3A" evidence="22">
    <location>
        <begin position="19"/>
        <end position="779"/>
    </location>
</feature>
<evidence type="ECO:0000256" key="19">
    <source>
        <dbReference type="ARBA" id="ARBA00078013"/>
    </source>
</evidence>